<reference evidence="9 10" key="1">
    <citation type="journal article" date="2007" name="J. Bacteriol.">
        <title>Whole-genome analysis of the methyl tert-butyl ether-degrading beta-proteobacterium Methylibium petroleiphilum PM1.</title>
        <authorList>
            <person name="Kane S.R."/>
            <person name="Chakicherla A.Y."/>
            <person name="Chain P.S.G."/>
            <person name="Schmidt R."/>
            <person name="Shin M.W."/>
            <person name="Legler T.C."/>
            <person name="Scow K.M."/>
            <person name="Larimer F.W."/>
            <person name="Lucas S.M."/>
            <person name="Richardson P.M."/>
            <person name="Hristova K.R."/>
        </authorList>
    </citation>
    <scope>NUCLEOTIDE SEQUENCE [LARGE SCALE GENOMIC DNA]</scope>
    <source>
        <strain evidence="10">ATCC BAA-1232 / LMG 22953 / PM1</strain>
    </source>
</reference>
<keyword evidence="10" id="KW-1185">Reference proteome</keyword>
<feature type="modified residue" description="N6-(pyridoxal phosphate)lysine" evidence="7">
    <location>
        <position position="196"/>
    </location>
</feature>
<dbReference type="InterPro" id="IPR000192">
    <property type="entry name" value="Aminotrans_V_dom"/>
</dbReference>
<dbReference type="RefSeq" id="WP_011830837.1">
    <property type="nucleotide sequence ID" value="NC_008825.1"/>
</dbReference>
<comment type="cofactor">
    <cofactor evidence="1 7">
        <name>pyridoxal 5'-phosphate</name>
        <dbReference type="ChEBI" id="CHEBI:597326"/>
    </cofactor>
</comment>
<name>A2SKX5_METPP</name>
<dbReference type="InterPro" id="IPR015421">
    <property type="entry name" value="PyrdxlP-dep_Trfase_major"/>
</dbReference>
<dbReference type="InterPro" id="IPR015424">
    <property type="entry name" value="PyrdxlP-dep_Trfase"/>
</dbReference>
<dbReference type="FunFam" id="3.90.1150.10:FF:000031">
    <property type="entry name" value="Serine--glyoxylate aminotransferase"/>
    <property type="match status" value="1"/>
</dbReference>
<evidence type="ECO:0000256" key="5">
    <source>
        <dbReference type="ARBA" id="ARBA00022898"/>
    </source>
</evidence>
<accession>A2SKX5</accession>
<dbReference type="FunFam" id="3.40.640.10:FF:000054">
    <property type="entry name" value="Serine--glyoxylate aminotransferase"/>
    <property type="match status" value="1"/>
</dbReference>
<evidence type="ECO:0000313" key="9">
    <source>
        <dbReference type="EMBL" id="ABM96214.1"/>
    </source>
</evidence>
<comment type="similarity">
    <text evidence="2">Belongs to the class-V pyridoxal-phosphate-dependent aminotransferase family.</text>
</comment>
<keyword evidence="4 9" id="KW-0808">Transferase</keyword>
<dbReference type="GO" id="GO:0050281">
    <property type="term" value="F:L-serine-glyoxylate transaminase activity"/>
    <property type="evidence" value="ECO:0007669"/>
    <property type="project" value="UniProtKB-EC"/>
</dbReference>
<dbReference type="Pfam" id="PF00266">
    <property type="entry name" value="Aminotran_5"/>
    <property type="match status" value="1"/>
</dbReference>
<dbReference type="InterPro" id="IPR015422">
    <property type="entry name" value="PyrdxlP-dep_Trfase_small"/>
</dbReference>
<dbReference type="PANTHER" id="PTHR21152">
    <property type="entry name" value="AMINOTRANSFERASE CLASS V"/>
    <property type="match status" value="1"/>
</dbReference>
<dbReference type="KEGG" id="mpt:Mpe_A3261"/>
<gene>
    <name evidence="9" type="ordered locus">Mpe_A3261</name>
</gene>
<feature type="domain" description="Aminotransferase class V" evidence="8">
    <location>
        <begin position="22"/>
        <end position="281"/>
    </location>
</feature>
<dbReference type="InterPro" id="IPR024169">
    <property type="entry name" value="SP_NH2Trfase/AEP_transaminase"/>
</dbReference>
<dbReference type="CDD" id="cd06451">
    <property type="entry name" value="AGAT_like"/>
    <property type="match status" value="1"/>
</dbReference>
<dbReference type="PANTHER" id="PTHR21152:SF24">
    <property type="entry name" value="ALANINE--GLYOXYLATE AMINOTRANSFERASE 1"/>
    <property type="match status" value="1"/>
</dbReference>
<protein>
    <submittedName>
        <fullName evidence="9">Serine-glyoxylate aminotransferase</fullName>
        <ecNumber evidence="9">2.6.1.45</ecNumber>
    </submittedName>
</protein>
<dbReference type="Proteomes" id="UP000000366">
    <property type="component" value="Chromosome"/>
</dbReference>
<dbReference type="PIRSF" id="PIRSF000524">
    <property type="entry name" value="SPT"/>
    <property type="match status" value="1"/>
</dbReference>
<keyword evidence="5 7" id="KW-0663">Pyridoxal phosphate</keyword>
<dbReference type="GO" id="GO:0019265">
    <property type="term" value="P:glycine biosynthetic process, by transamination of glyoxylate"/>
    <property type="evidence" value="ECO:0007669"/>
    <property type="project" value="TreeGrafter"/>
</dbReference>
<dbReference type="HOGENOM" id="CLU_027686_1_0_4"/>
<dbReference type="GO" id="GO:0008453">
    <property type="term" value="F:alanine-glyoxylate transaminase activity"/>
    <property type="evidence" value="ECO:0007669"/>
    <property type="project" value="TreeGrafter"/>
</dbReference>
<evidence type="ECO:0000256" key="4">
    <source>
        <dbReference type="ARBA" id="ARBA00022679"/>
    </source>
</evidence>
<sequence length="415" mass="44766">MAGRNFLFVPGPTNVPERVQRAMVVSMEDHRSSKFPDLTKSVLEDLKAVFKTTTGTPIIFPATGTGGWEAALTNTLSPGDLVLASRFGQFSHLWIDMITRLGFQVETVECEWGEGVPVEKYAEILAKDKGHKIKAVIATHNETATGVTSDIAGVRKALDDARHPALLLVDAVSSLGSIDFRMDEWGVDICVSGSQKGLMLPAGLGIVCASEKALKARESSTAPRCFFDFGDMIKANATGYFPYTPALPMLYGLRESLTMIKEEGLENIFWRHTYLASGVRAAVLDGWKLGLCAKDPKWYSDTVSAIVVPEGINGAHVIDVAFRRYNLSLGAGLSKVAGKVFRIGHLGDLNELMVLGALAGAEMSMLDVGIRIEPGSGVAAAQKYFRTHDNVPKKKVARSEVVYASQSMGSTEGAH</sequence>
<dbReference type="AlphaFoldDB" id="A2SKX5"/>
<dbReference type="EC" id="2.6.1.45" evidence="9"/>
<dbReference type="SUPFAM" id="SSF53383">
    <property type="entry name" value="PLP-dependent transferases"/>
    <property type="match status" value="1"/>
</dbReference>
<dbReference type="GO" id="GO:0004760">
    <property type="term" value="F:L-serine-pyruvate transaminase activity"/>
    <property type="evidence" value="ECO:0007669"/>
    <property type="project" value="TreeGrafter"/>
</dbReference>
<evidence type="ECO:0000313" key="10">
    <source>
        <dbReference type="Proteomes" id="UP000000366"/>
    </source>
</evidence>
<evidence type="ECO:0000256" key="1">
    <source>
        <dbReference type="ARBA" id="ARBA00001933"/>
    </source>
</evidence>
<dbReference type="STRING" id="420662.Mpe_A3261"/>
<evidence type="ECO:0000256" key="2">
    <source>
        <dbReference type="ARBA" id="ARBA00009236"/>
    </source>
</evidence>
<keyword evidence="3 9" id="KW-0032">Aminotransferase</keyword>
<dbReference type="Gene3D" id="3.40.640.10">
    <property type="entry name" value="Type I PLP-dependent aspartate aminotransferase-like (Major domain)"/>
    <property type="match status" value="1"/>
</dbReference>
<evidence type="ECO:0000256" key="6">
    <source>
        <dbReference type="PIRSR" id="PIRSR000524-1"/>
    </source>
</evidence>
<feature type="binding site" evidence="6">
    <location>
        <position position="342"/>
    </location>
    <ligand>
        <name>substrate</name>
    </ligand>
</feature>
<dbReference type="Gene3D" id="3.90.1150.10">
    <property type="entry name" value="Aspartate Aminotransferase, domain 1"/>
    <property type="match status" value="1"/>
</dbReference>
<evidence type="ECO:0000256" key="3">
    <source>
        <dbReference type="ARBA" id="ARBA00022576"/>
    </source>
</evidence>
<evidence type="ECO:0000259" key="8">
    <source>
        <dbReference type="Pfam" id="PF00266"/>
    </source>
</evidence>
<dbReference type="eggNOG" id="COG0075">
    <property type="taxonomic scope" value="Bacteria"/>
</dbReference>
<evidence type="ECO:0000256" key="7">
    <source>
        <dbReference type="PIRSR" id="PIRSR000524-50"/>
    </source>
</evidence>
<proteinExistence type="inferred from homology"/>
<organism evidence="9 10">
    <name type="scientific">Methylibium petroleiphilum (strain ATCC BAA-1232 / LMG 22953 / PM1)</name>
    <dbReference type="NCBI Taxonomy" id="420662"/>
    <lineage>
        <taxon>Bacteria</taxon>
        <taxon>Pseudomonadati</taxon>
        <taxon>Pseudomonadota</taxon>
        <taxon>Betaproteobacteria</taxon>
        <taxon>Burkholderiales</taxon>
        <taxon>Sphaerotilaceae</taxon>
        <taxon>Methylibium</taxon>
    </lineage>
</organism>
<dbReference type="EMBL" id="CP000555">
    <property type="protein sequence ID" value="ABM96214.1"/>
    <property type="molecule type" value="Genomic_DNA"/>
</dbReference>